<dbReference type="SUPFAM" id="SSF55729">
    <property type="entry name" value="Acyl-CoA N-acyltransferases (Nat)"/>
    <property type="match status" value="1"/>
</dbReference>
<dbReference type="Gene3D" id="3.40.630.30">
    <property type="match status" value="1"/>
</dbReference>
<protein>
    <submittedName>
        <fullName evidence="2">Protein N-acetyltransferase, RimJ/RimL family</fullName>
    </submittedName>
</protein>
<dbReference type="InterPro" id="IPR016181">
    <property type="entry name" value="Acyl_CoA_acyltransferase"/>
</dbReference>
<gene>
    <name evidence="2" type="ORF">SAMN05216490_3339</name>
</gene>
<dbReference type="Proteomes" id="UP000199679">
    <property type="component" value="Chromosome I"/>
</dbReference>
<dbReference type="Pfam" id="PF13302">
    <property type="entry name" value="Acetyltransf_3"/>
    <property type="match status" value="1"/>
</dbReference>
<dbReference type="InterPro" id="IPR000182">
    <property type="entry name" value="GNAT_dom"/>
</dbReference>
<dbReference type="PANTHER" id="PTHR43610">
    <property type="entry name" value="BLL6696 PROTEIN"/>
    <property type="match status" value="1"/>
</dbReference>
<organism evidence="2 3">
    <name type="scientific">Mucilaginibacter mallensis</name>
    <dbReference type="NCBI Taxonomy" id="652787"/>
    <lineage>
        <taxon>Bacteria</taxon>
        <taxon>Pseudomonadati</taxon>
        <taxon>Bacteroidota</taxon>
        <taxon>Sphingobacteriia</taxon>
        <taxon>Sphingobacteriales</taxon>
        <taxon>Sphingobacteriaceae</taxon>
        <taxon>Mucilaginibacter</taxon>
    </lineage>
</organism>
<reference evidence="2 3" key="1">
    <citation type="submission" date="2016-10" db="EMBL/GenBank/DDBJ databases">
        <authorList>
            <person name="de Groot N.N."/>
        </authorList>
    </citation>
    <scope>NUCLEOTIDE SEQUENCE [LARGE SCALE GENOMIC DNA]</scope>
    <source>
        <strain evidence="2 3">MP1X4</strain>
    </source>
</reference>
<name>A0A1H2A1A0_MUCMA</name>
<evidence type="ECO:0000259" key="1">
    <source>
        <dbReference type="Pfam" id="PF13302"/>
    </source>
</evidence>
<dbReference type="RefSeq" id="WP_091380718.1">
    <property type="nucleotide sequence ID" value="NZ_LT629740.1"/>
</dbReference>
<keyword evidence="2" id="KW-0808">Transferase</keyword>
<dbReference type="STRING" id="652787.SAMN05216490_3339"/>
<feature type="domain" description="N-acetyltransferase" evidence="1">
    <location>
        <begin position="17"/>
        <end position="158"/>
    </location>
</feature>
<accession>A0A1H2A1A0</accession>
<sequence>MITPFNSEDEYILEDERVLLRPLVASDFNILLPYAINEPDTWRYSAVNPAGEEGMRTYVDGALKARAEGKEYAFIVYDKQTNEYAGCTRFYDIQPQYQSLQLGYTWYGEKFRATGLNRHCKFLLLQFAFEQLGMVRVEFRADANNARSIAAMKALGCKVDGTLRSVMPLEDGTRRNTIVLSILKDEWESGAKEALKGKLS</sequence>
<dbReference type="OrthoDB" id="9795199at2"/>
<dbReference type="AlphaFoldDB" id="A0A1H2A1A0"/>
<dbReference type="GO" id="GO:0016747">
    <property type="term" value="F:acyltransferase activity, transferring groups other than amino-acyl groups"/>
    <property type="evidence" value="ECO:0007669"/>
    <property type="project" value="InterPro"/>
</dbReference>
<dbReference type="EMBL" id="LT629740">
    <property type="protein sequence ID" value="SDT39791.1"/>
    <property type="molecule type" value="Genomic_DNA"/>
</dbReference>
<evidence type="ECO:0000313" key="3">
    <source>
        <dbReference type="Proteomes" id="UP000199679"/>
    </source>
</evidence>
<keyword evidence="3" id="KW-1185">Reference proteome</keyword>
<evidence type="ECO:0000313" key="2">
    <source>
        <dbReference type="EMBL" id="SDT39791.1"/>
    </source>
</evidence>
<proteinExistence type="predicted"/>
<dbReference type="PANTHER" id="PTHR43610:SF1">
    <property type="entry name" value="N-ACETYLTRANSFERASE DOMAIN-CONTAINING PROTEIN"/>
    <property type="match status" value="1"/>
</dbReference>